<evidence type="ECO:0000313" key="6">
    <source>
        <dbReference type="RefSeq" id="XP_037883891.1"/>
    </source>
</evidence>
<dbReference type="Gene3D" id="1.25.40.20">
    <property type="entry name" value="Ankyrin repeat-containing domain"/>
    <property type="match status" value="1"/>
</dbReference>
<evidence type="ECO:0000256" key="1">
    <source>
        <dbReference type="ARBA" id="ARBA00022737"/>
    </source>
</evidence>
<dbReference type="GeneID" id="119634050"/>
<feature type="repeat" description="ANK" evidence="3">
    <location>
        <begin position="436"/>
        <end position="468"/>
    </location>
</feature>
<feature type="compositionally biased region" description="Low complexity" evidence="4">
    <location>
        <begin position="191"/>
        <end position="209"/>
    </location>
</feature>
<dbReference type="Proteomes" id="UP000092443">
    <property type="component" value="Unplaced"/>
</dbReference>
<dbReference type="SUPFAM" id="SSF48403">
    <property type="entry name" value="Ankyrin repeat"/>
    <property type="match status" value="1"/>
</dbReference>
<evidence type="ECO:0000313" key="7">
    <source>
        <dbReference type="RefSeq" id="XP_037883892.1"/>
    </source>
</evidence>
<dbReference type="PRINTS" id="PR01415">
    <property type="entry name" value="ANKYRIN"/>
</dbReference>
<feature type="region of interest" description="Disordered" evidence="4">
    <location>
        <begin position="1"/>
        <end position="27"/>
    </location>
</feature>
<sequence length="576" mass="63324">MWSPTKATPTSSSSLSSDNKNKREEVDDCRCSNIETKVDVDLTITPQQQQQQIKINNKQQTLSSVGAQSSYVGQQAGGQQERKFVKSEEEEQEEESDCKHFTESATDSGFISGPQQIDISSSANILNDHSTTIKRNSAGAIEQYNITTTALSRKAQKQQKEQEQEEVEENSIFDSGCIAEVEDSVEIEPKSVTTSNASTTTTESASNDSQMLIKHNVDAGMAEWFCNLSLQTDGTQTTDNASRLGINNLNALQRQRTTTTQQQQQQQQPQQQQNVTTGNSIITPTVPTITMTPSSAWEQFYQQNDDGDTPLHLACISGSVDVVAALICMAPHPCLLNIQNDDCQTPLHLAALTAQPKILRMLLIAGAEPTIRNRNGNTALHLACISGEEQCVRALIIPISPSEINEARNQYGNRANDKTYLSCARLPSDLEIRNYDGERCVHLTAQLGYIDILRLLVLYGADINAREGKSGRTPLHIAIEACNESLFNYLLDECQKLNLETETYAGLTAYQVACLLNKSTLQNMLKTRGAEPLTPPDSEYDGSDVESDLEEAKFVDRFGDPGYFANFKGGNAMTVA</sequence>
<feature type="region of interest" description="Disordered" evidence="4">
    <location>
        <begin position="254"/>
        <end position="283"/>
    </location>
</feature>
<protein>
    <submittedName>
        <fullName evidence="6 7">NF-kappa-B inhibitor cactus</fullName>
    </submittedName>
</protein>
<dbReference type="RefSeq" id="XP_037883893.1">
    <property type="nucleotide sequence ID" value="XM_038027965.1"/>
</dbReference>
<dbReference type="GO" id="GO:0051059">
    <property type="term" value="F:NF-kappaB binding"/>
    <property type="evidence" value="ECO:0007669"/>
    <property type="project" value="TreeGrafter"/>
</dbReference>
<organism evidence="5 8">
    <name type="scientific">Glossina fuscipes</name>
    <dbReference type="NCBI Taxonomy" id="7396"/>
    <lineage>
        <taxon>Eukaryota</taxon>
        <taxon>Metazoa</taxon>
        <taxon>Ecdysozoa</taxon>
        <taxon>Arthropoda</taxon>
        <taxon>Hexapoda</taxon>
        <taxon>Insecta</taxon>
        <taxon>Pterygota</taxon>
        <taxon>Neoptera</taxon>
        <taxon>Endopterygota</taxon>
        <taxon>Diptera</taxon>
        <taxon>Brachycera</taxon>
        <taxon>Muscomorpha</taxon>
        <taxon>Hippoboscoidea</taxon>
        <taxon>Glossinidae</taxon>
        <taxon>Glossina</taxon>
    </lineage>
</organism>
<gene>
    <name evidence="6 7 8" type="primary">LOC119634050</name>
</gene>
<feature type="repeat" description="ANK" evidence="3">
    <location>
        <begin position="375"/>
        <end position="396"/>
    </location>
</feature>
<feature type="repeat" description="ANK" evidence="3">
    <location>
        <begin position="306"/>
        <end position="327"/>
    </location>
</feature>
<dbReference type="GO" id="GO:0005829">
    <property type="term" value="C:cytosol"/>
    <property type="evidence" value="ECO:0007669"/>
    <property type="project" value="TreeGrafter"/>
</dbReference>
<feature type="repeat" description="ANK" evidence="3">
    <location>
        <begin position="342"/>
        <end position="374"/>
    </location>
</feature>
<evidence type="ECO:0000256" key="3">
    <source>
        <dbReference type="PROSITE-ProRule" id="PRU00023"/>
    </source>
</evidence>
<dbReference type="InterPro" id="IPR051070">
    <property type="entry name" value="NF-kappa-B_inhibitor"/>
</dbReference>
<feature type="compositionally biased region" description="Polar residues" evidence="4">
    <location>
        <begin position="1"/>
        <end position="10"/>
    </location>
</feature>
<accession>A0A8U0WG01</accession>
<dbReference type="InterPro" id="IPR002110">
    <property type="entry name" value="Ankyrin_rpt"/>
</dbReference>
<dbReference type="AlphaFoldDB" id="A0A8U0WG01"/>
<dbReference type="InterPro" id="IPR036770">
    <property type="entry name" value="Ankyrin_rpt-contain_sf"/>
</dbReference>
<feature type="region of interest" description="Disordered" evidence="4">
    <location>
        <begin position="189"/>
        <end position="210"/>
    </location>
</feature>
<feature type="compositionally biased region" description="Low complexity" evidence="4">
    <location>
        <begin position="254"/>
        <end position="273"/>
    </location>
</feature>
<dbReference type="Pfam" id="PF00023">
    <property type="entry name" value="Ank"/>
    <property type="match status" value="1"/>
</dbReference>
<dbReference type="PANTHER" id="PTHR46680:SF3">
    <property type="entry name" value="NF-KAPPA-B INHIBITOR CACTUS"/>
    <property type="match status" value="1"/>
</dbReference>
<dbReference type="GO" id="GO:0071356">
    <property type="term" value="P:cellular response to tumor necrosis factor"/>
    <property type="evidence" value="ECO:0007669"/>
    <property type="project" value="TreeGrafter"/>
</dbReference>
<keyword evidence="1" id="KW-0677">Repeat</keyword>
<dbReference type="PANTHER" id="PTHR46680">
    <property type="entry name" value="NF-KAPPA-B INHIBITOR ALPHA"/>
    <property type="match status" value="1"/>
</dbReference>
<keyword evidence="5" id="KW-1185">Reference proteome</keyword>
<dbReference type="PROSITE" id="PS50088">
    <property type="entry name" value="ANK_REPEAT"/>
    <property type="match status" value="5"/>
</dbReference>
<dbReference type="RefSeq" id="XP_037883891.1">
    <property type="nucleotide sequence ID" value="XM_038027963.1"/>
</dbReference>
<reference evidence="6 7" key="1">
    <citation type="submission" date="2025-04" db="UniProtKB">
        <authorList>
            <consortium name="RefSeq"/>
        </authorList>
    </citation>
    <scope>IDENTIFICATION</scope>
    <source>
        <tissue evidence="6 7">Whole body pupa</tissue>
    </source>
</reference>
<evidence type="ECO:0000313" key="8">
    <source>
        <dbReference type="RefSeq" id="XP_037883893.1"/>
    </source>
</evidence>
<dbReference type="Pfam" id="PF12796">
    <property type="entry name" value="Ank_2"/>
    <property type="match status" value="2"/>
</dbReference>
<proteinExistence type="predicted"/>
<name>A0A8U0WG01_9MUSC</name>
<feature type="repeat" description="ANK" evidence="3">
    <location>
        <begin position="470"/>
        <end position="502"/>
    </location>
</feature>
<dbReference type="SMART" id="SM00248">
    <property type="entry name" value="ANK"/>
    <property type="match status" value="5"/>
</dbReference>
<evidence type="ECO:0000256" key="4">
    <source>
        <dbReference type="SAM" id="MobiDB-lite"/>
    </source>
</evidence>
<dbReference type="RefSeq" id="XP_037883892.1">
    <property type="nucleotide sequence ID" value="XM_038027964.1"/>
</dbReference>
<evidence type="ECO:0000256" key="2">
    <source>
        <dbReference type="ARBA" id="ARBA00023043"/>
    </source>
</evidence>
<dbReference type="PROSITE" id="PS50297">
    <property type="entry name" value="ANK_REP_REGION"/>
    <property type="match status" value="5"/>
</dbReference>
<feature type="region of interest" description="Disordered" evidence="4">
    <location>
        <begin position="70"/>
        <end position="98"/>
    </location>
</feature>
<evidence type="ECO:0000313" key="5">
    <source>
        <dbReference type="Proteomes" id="UP000092443"/>
    </source>
</evidence>
<keyword evidence="2 3" id="KW-0040">ANK repeat</keyword>
<dbReference type="KEGG" id="gfs:119634050"/>